<evidence type="ECO:0000313" key="3">
    <source>
        <dbReference type="Proteomes" id="UP000278398"/>
    </source>
</evidence>
<feature type="compositionally biased region" description="Low complexity" evidence="1">
    <location>
        <begin position="42"/>
        <end position="56"/>
    </location>
</feature>
<feature type="region of interest" description="Disordered" evidence="1">
    <location>
        <begin position="1"/>
        <end position="89"/>
    </location>
</feature>
<feature type="compositionally biased region" description="Gly residues" evidence="1">
    <location>
        <begin position="57"/>
        <end position="70"/>
    </location>
</feature>
<name>A0A429Z388_9HYPH</name>
<dbReference type="Proteomes" id="UP000278398">
    <property type="component" value="Unassembled WGS sequence"/>
</dbReference>
<reference evidence="2 3" key="1">
    <citation type="submission" date="2018-12" db="EMBL/GenBank/DDBJ databases">
        <title>Mesorhizobium carbonis sp. nov., isolated from coal mine water.</title>
        <authorList>
            <person name="Xin W."/>
            <person name="Xu Z."/>
            <person name="Xiang F."/>
            <person name="Zhang J."/>
            <person name="Xi L."/>
            <person name="Liu J."/>
        </authorList>
    </citation>
    <scope>NUCLEOTIDE SEQUENCE [LARGE SCALE GENOMIC DNA]</scope>
    <source>
        <strain evidence="2 3">B2.3</strain>
    </source>
</reference>
<accession>A0A429Z388</accession>
<dbReference type="AlphaFoldDB" id="A0A429Z388"/>
<evidence type="ECO:0000256" key="1">
    <source>
        <dbReference type="SAM" id="MobiDB-lite"/>
    </source>
</evidence>
<keyword evidence="3" id="KW-1185">Reference proteome</keyword>
<gene>
    <name evidence="2" type="ORF">EJC49_01815</name>
</gene>
<organism evidence="2 3">
    <name type="scientific">Aquibium carbonis</name>
    <dbReference type="NCBI Taxonomy" id="2495581"/>
    <lineage>
        <taxon>Bacteria</taxon>
        <taxon>Pseudomonadati</taxon>
        <taxon>Pseudomonadota</taxon>
        <taxon>Alphaproteobacteria</taxon>
        <taxon>Hyphomicrobiales</taxon>
        <taxon>Phyllobacteriaceae</taxon>
        <taxon>Aquibium</taxon>
    </lineage>
</organism>
<comment type="caution">
    <text evidence="2">The sequence shown here is derived from an EMBL/GenBank/DDBJ whole genome shotgun (WGS) entry which is preliminary data.</text>
</comment>
<protein>
    <submittedName>
        <fullName evidence="2">Uncharacterized protein</fullName>
    </submittedName>
</protein>
<evidence type="ECO:0000313" key="2">
    <source>
        <dbReference type="EMBL" id="RST88090.1"/>
    </source>
</evidence>
<proteinExistence type="predicted"/>
<sequence>MRRGRRGRGGCAPAQPDRVCADRRRRAAGRRPGGQDRDAGQRRAVQAAPQAAARARAGGGDPAEGGGQDCGTGYVEPRRDMNEYKRPEK</sequence>
<feature type="compositionally biased region" description="Basic and acidic residues" evidence="1">
    <location>
        <begin position="76"/>
        <end position="89"/>
    </location>
</feature>
<dbReference type="EMBL" id="RWKW01000004">
    <property type="protein sequence ID" value="RST88090.1"/>
    <property type="molecule type" value="Genomic_DNA"/>
</dbReference>